<evidence type="ECO:0000256" key="1">
    <source>
        <dbReference type="ARBA" id="ARBA00010364"/>
    </source>
</evidence>
<dbReference type="InterPro" id="IPR003746">
    <property type="entry name" value="DUF167"/>
</dbReference>
<dbReference type="SMART" id="SM01152">
    <property type="entry name" value="DUF167"/>
    <property type="match status" value="1"/>
</dbReference>
<dbReference type="EMBL" id="JAEQNA010000012">
    <property type="protein sequence ID" value="MBL0423179.1"/>
    <property type="molecule type" value="Genomic_DNA"/>
</dbReference>
<dbReference type="Gene3D" id="3.30.1200.10">
    <property type="entry name" value="YggU-like"/>
    <property type="match status" value="1"/>
</dbReference>
<keyword evidence="4" id="KW-1185">Reference proteome</keyword>
<evidence type="ECO:0000313" key="4">
    <source>
        <dbReference type="Proteomes" id="UP000613011"/>
    </source>
</evidence>
<name>A0A936ZZ89_9BURK</name>
<dbReference type="SUPFAM" id="SSF69786">
    <property type="entry name" value="YggU-like"/>
    <property type="match status" value="1"/>
</dbReference>
<dbReference type="AlphaFoldDB" id="A0A936ZZ89"/>
<dbReference type="HAMAP" id="MF_00634">
    <property type="entry name" value="UPF0235"/>
    <property type="match status" value="1"/>
</dbReference>
<dbReference type="RefSeq" id="WP_201686319.1">
    <property type="nucleotide sequence ID" value="NZ_JAEQNA010000012.1"/>
</dbReference>
<comment type="similarity">
    <text evidence="1 2">Belongs to the UPF0235 family.</text>
</comment>
<gene>
    <name evidence="3" type="ORF">JI739_22780</name>
</gene>
<dbReference type="GO" id="GO:0005737">
    <property type="term" value="C:cytoplasm"/>
    <property type="evidence" value="ECO:0007669"/>
    <property type="project" value="TreeGrafter"/>
</dbReference>
<accession>A0A936ZZ89</accession>
<reference evidence="3" key="1">
    <citation type="submission" date="2021-01" db="EMBL/GenBank/DDBJ databases">
        <title>Ramlibacter sp. strain AW1 16S ribosomal RNA gene Genome sequencing and assembly.</title>
        <authorList>
            <person name="Kang M."/>
        </authorList>
    </citation>
    <scope>NUCLEOTIDE SEQUENCE</scope>
    <source>
        <strain evidence="3">AW1</strain>
    </source>
</reference>
<proteinExistence type="inferred from homology"/>
<dbReference type="InterPro" id="IPR036591">
    <property type="entry name" value="YggU-like_sf"/>
</dbReference>
<dbReference type="PANTHER" id="PTHR13420">
    <property type="entry name" value="UPF0235 PROTEIN C15ORF40"/>
    <property type="match status" value="1"/>
</dbReference>
<evidence type="ECO:0000313" key="3">
    <source>
        <dbReference type="EMBL" id="MBL0423179.1"/>
    </source>
</evidence>
<dbReference type="Pfam" id="PF02594">
    <property type="entry name" value="DUF167"/>
    <property type="match status" value="1"/>
</dbReference>
<dbReference type="NCBIfam" id="TIGR00251">
    <property type="entry name" value="DUF167 family protein"/>
    <property type="match status" value="1"/>
</dbReference>
<protein>
    <recommendedName>
        <fullName evidence="2">UPF0235 protein JI739_22780</fullName>
    </recommendedName>
</protein>
<organism evidence="3 4">
    <name type="scientific">Ramlibacter aurantiacus</name>
    <dbReference type="NCBI Taxonomy" id="2801330"/>
    <lineage>
        <taxon>Bacteria</taxon>
        <taxon>Pseudomonadati</taxon>
        <taxon>Pseudomonadota</taxon>
        <taxon>Betaproteobacteria</taxon>
        <taxon>Burkholderiales</taxon>
        <taxon>Comamonadaceae</taxon>
        <taxon>Ramlibacter</taxon>
    </lineage>
</organism>
<dbReference type="PANTHER" id="PTHR13420:SF7">
    <property type="entry name" value="UPF0235 PROTEIN C15ORF40"/>
    <property type="match status" value="1"/>
</dbReference>
<sequence length="78" mass="8300">MKILQVRVKPNARASLLTPPSRDGEPWLVQVAAPPVDGKANDELVRLLASHFGCNRSAVKVKTGAGARLKLVEIDGDG</sequence>
<dbReference type="Proteomes" id="UP000613011">
    <property type="component" value="Unassembled WGS sequence"/>
</dbReference>
<evidence type="ECO:0000256" key="2">
    <source>
        <dbReference type="HAMAP-Rule" id="MF_00634"/>
    </source>
</evidence>
<comment type="caution">
    <text evidence="3">The sequence shown here is derived from an EMBL/GenBank/DDBJ whole genome shotgun (WGS) entry which is preliminary data.</text>
</comment>